<dbReference type="GO" id="GO:0004061">
    <property type="term" value="F:arylformamidase activity"/>
    <property type="evidence" value="ECO:0007669"/>
    <property type="project" value="InterPro"/>
</dbReference>
<dbReference type="EMBL" id="LR899546">
    <property type="protein sequence ID" value="CAD7240403.1"/>
    <property type="molecule type" value="Genomic_DNA"/>
</dbReference>
<evidence type="ECO:0008006" key="6">
    <source>
        <dbReference type="Google" id="ProtNLM"/>
    </source>
</evidence>
<dbReference type="InterPro" id="IPR007325">
    <property type="entry name" value="KFase/CYL"/>
</dbReference>
<dbReference type="PANTHER" id="PTHR31118:SF12">
    <property type="entry name" value="CYCLASE-LIKE PROTEIN 2"/>
    <property type="match status" value="1"/>
</dbReference>
<dbReference type="Proteomes" id="UP000677054">
    <property type="component" value="Unassembled WGS sequence"/>
</dbReference>
<dbReference type="EMBL" id="CAJPEV010000029">
    <property type="protein sequence ID" value="CAG0879090.1"/>
    <property type="molecule type" value="Genomic_DNA"/>
</dbReference>
<keyword evidence="5" id="KW-1185">Reference proteome</keyword>
<protein>
    <recommendedName>
        <fullName evidence="6">Cyclase</fullName>
    </recommendedName>
</protein>
<dbReference type="InterPro" id="IPR037175">
    <property type="entry name" value="KFase_sf"/>
</dbReference>
<gene>
    <name evidence="4" type="ORF">DSTB1V02_LOCUS427</name>
</gene>
<reference evidence="4" key="1">
    <citation type="submission" date="2020-11" db="EMBL/GenBank/DDBJ databases">
        <authorList>
            <person name="Tran Van P."/>
        </authorList>
    </citation>
    <scope>NUCLEOTIDE SEQUENCE</scope>
</reference>
<evidence type="ECO:0000313" key="5">
    <source>
        <dbReference type="Proteomes" id="UP000677054"/>
    </source>
</evidence>
<dbReference type="Pfam" id="PF04199">
    <property type="entry name" value="Cyclase"/>
    <property type="match status" value="4"/>
</dbReference>
<evidence type="ECO:0000256" key="3">
    <source>
        <dbReference type="SAM" id="SignalP"/>
    </source>
</evidence>
<organism evidence="4">
    <name type="scientific">Darwinula stevensoni</name>
    <dbReference type="NCBI Taxonomy" id="69355"/>
    <lineage>
        <taxon>Eukaryota</taxon>
        <taxon>Metazoa</taxon>
        <taxon>Ecdysozoa</taxon>
        <taxon>Arthropoda</taxon>
        <taxon>Crustacea</taxon>
        <taxon>Oligostraca</taxon>
        <taxon>Ostracoda</taxon>
        <taxon>Podocopa</taxon>
        <taxon>Podocopida</taxon>
        <taxon>Darwinulocopina</taxon>
        <taxon>Darwinuloidea</taxon>
        <taxon>Darwinulidae</taxon>
        <taxon>Darwinula</taxon>
    </lineage>
</organism>
<feature type="region of interest" description="Disordered" evidence="2">
    <location>
        <begin position="270"/>
        <end position="302"/>
    </location>
</feature>
<keyword evidence="3" id="KW-0732">Signal</keyword>
<dbReference type="AlphaFoldDB" id="A0A7R8X4K2"/>
<comment type="similarity">
    <text evidence="1">Belongs to the Cyclase 1 superfamily.</text>
</comment>
<sequence>MLSAFHVLVFLCAAGHWVKGHHAPTSPLELEGEWVDLTHYLDDETLSWPGSLPFKLEVSVTGVQRNGYWVESFEFCSAEHIGTHVDAPVHFAEGANTVEQIPLENLIAPGVVIDVSKKVEAGNKDYGVTREDLEAWERVNGQLPKGAVVIMQSDWSRRWPDRQAYYGSNTPLDNKTFHFPGWSPEAATWLVEERAVAGVGVDTASVDRGQETSFKTHTILAPKNIYGIENLNNLHRLPPRGFLVLVAPLKLVGGSGGPARIFAFIPHKGSKGGSSRFPVHADHSDDDDDDDGGGEKAGKSFPSVSLLKAAPGDWLDLSHGLSESMPLWPTTRSFNVSVIHRGRTPEGYWLEHSNLCMGEHSGTHMDSPAHFAEGKWRTNEIPMNHLLAVPGVKLDFRDEAKVLDWELKKKDVQEWESREGKIPIGSLVLLQTGWEAFWNDRKKYFGLPDSFPSQKRPAPDDVDEFHFPGFSPEATEFLVLERKVVGLGTDAVSIDRGQSKDKGAHRILNGNNSYGLENLKNLDKVPTRDFTAFVLPLNIRGGSGSPSTLSFLRVRMSENVMSPLFRLLVSLCAVGRGIRCSSPLEAEGEWVDLTHDLEEATLVWPSTQPFKLDLAYTGFQKNGVWIEGFDFCASEHTGTHVDAPSQFFMGGTTVGQLPLKSLIAPGVVIDVSRKVETGNKDYAVTREDVEEWEREHGPLPKGAILIMHSKWGQKWPDLTAYFGSSTPLNNKTFHFPGWSLEAADWLKKNRAIAAIGVDTMSVDVGQDTSFKTHANLYSANIYGIENLANVHRLPPKGFLVLVAPLKLVNGSGGPARVFAFVPHQDSKASSRSVGSDEKGKTKTTLTSVSFLKVPPEDWVDLSHGLSEAMPLWPSSRPLNFSVIHRGRTPEGYWLEYSNFCVAEHSGTHMDSPSHFAEGKWKTHEIPINHLLAVPGVKLDFREEARRNPDWELKKKDVEEWEKKEGRIPTGSLVLLQTGWEAFWNDPKEFFGLPNSFPSKKRPTTEDASQFHFPGFSPEATEFLVRERKVVGLGIDTASIDRGQTKDYKTHRILNGNNSYGLENLRNLDLIPVKDFTVFVLPLKIRGGTGTPVRNCLESSWIGVPPQANELMKFDALKLSVGRDLVA</sequence>
<name>A0A7R8X4K2_9CRUS</name>
<evidence type="ECO:0000256" key="2">
    <source>
        <dbReference type="SAM" id="MobiDB-lite"/>
    </source>
</evidence>
<dbReference type="OrthoDB" id="7108654at2759"/>
<dbReference type="PANTHER" id="PTHR31118">
    <property type="entry name" value="CYCLASE-LIKE PROTEIN 2"/>
    <property type="match status" value="1"/>
</dbReference>
<proteinExistence type="inferred from homology"/>
<dbReference type="Gene3D" id="3.50.30.50">
    <property type="entry name" value="Putative cyclase"/>
    <property type="match status" value="4"/>
</dbReference>
<evidence type="ECO:0000256" key="1">
    <source>
        <dbReference type="ARBA" id="ARBA00007865"/>
    </source>
</evidence>
<feature type="chain" id="PRO_5036402414" description="Cyclase" evidence="3">
    <location>
        <begin position="21"/>
        <end position="1126"/>
    </location>
</feature>
<accession>A0A7R8X4K2</accession>
<feature type="signal peptide" evidence="3">
    <location>
        <begin position="1"/>
        <end position="20"/>
    </location>
</feature>
<dbReference type="GO" id="GO:0019441">
    <property type="term" value="P:L-tryptophan catabolic process to kynurenine"/>
    <property type="evidence" value="ECO:0007669"/>
    <property type="project" value="InterPro"/>
</dbReference>
<dbReference type="SUPFAM" id="SSF102198">
    <property type="entry name" value="Putative cyclase"/>
    <property type="match status" value="4"/>
</dbReference>
<evidence type="ECO:0000313" key="4">
    <source>
        <dbReference type="EMBL" id="CAD7240403.1"/>
    </source>
</evidence>